<reference evidence="2 3" key="1">
    <citation type="journal article" date="2015" name="Stand. Genomic Sci.">
        <title>Genomic Encyclopedia of Bacterial and Archaeal Type Strains, Phase III: the genomes of soil and plant-associated and newly described type strains.</title>
        <authorList>
            <person name="Whitman W.B."/>
            <person name="Woyke T."/>
            <person name="Klenk H.P."/>
            <person name="Zhou Y."/>
            <person name="Lilburn T.G."/>
            <person name="Beck B.J."/>
            <person name="De Vos P."/>
            <person name="Vandamme P."/>
            <person name="Eisen J.A."/>
            <person name="Garrity G."/>
            <person name="Hugenholtz P."/>
            <person name="Kyrpides N.C."/>
        </authorList>
    </citation>
    <scope>NUCLEOTIDE SEQUENCE [LARGE SCALE GENOMIC DNA]</scope>
    <source>
        <strain evidence="2 3">CGMCC 1.10948</strain>
    </source>
</reference>
<evidence type="ECO:0000313" key="3">
    <source>
        <dbReference type="Proteomes" id="UP000316291"/>
    </source>
</evidence>
<dbReference type="RefSeq" id="WP_018643471.1">
    <property type="nucleotide sequence ID" value="NZ_VLLA01000008.1"/>
</dbReference>
<keyword evidence="3" id="KW-1185">Reference proteome</keyword>
<dbReference type="Proteomes" id="UP000316291">
    <property type="component" value="Unassembled WGS sequence"/>
</dbReference>
<keyword evidence="1" id="KW-0812">Transmembrane</keyword>
<gene>
    <name evidence="2" type="ORF">IQ16_03812</name>
</gene>
<sequence>MFVEANFLYAGVFSVPLSLLKFVRFVIPAALMLLYAKLLGQMTGLWSTTLPDFEKSSYLPIVVIPAVLYYVTPLRKWTNAYHHRRVVERLREGLVKITGYPDHKDRYTWKKLRPLFFTLVDSDESLKQKASLAYANGAIWTSCADSTILALLFFLVSMLLFYLKIEEAFPAGMIFLLIAVFSFAGSLACTSRQIGIGAEQLEVIDLKFKSEVEKRLNALDK</sequence>
<feature type="transmembrane region" description="Helical" evidence="1">
    <location>
        <begin position="137"/>
        <end position="162"/>
    </location>
</feature>
<comment type="caution">
    <text evidence="2">The sequence shown here is derived from an EMBL/GenBank/DDBJ whole genome shotgun (WGS) entry which is preliminary data.</text>
</comment>
<accession>A0A562RNN8</accession>
<name>A0A562RNN8_9BRAD</name>
<feature type="transmembrane region" description="Helical" evidence="1">
    <location>
        <begin position="168"/>
        <end position="189"/>
    </location>
</feature>
<keyword evidence="1" id="KW-0472">Membrane</keyword>
<dbReference type="EMBL" id="VLLA01000008">
    <property type="protein sequence ID" value="TWI70639.1"/>
    <property type="molecule type" value="Genomic_DNA"/>
</dbReference>
<dbReference type="AlphaFoldDB" id="A0A562RNN8"/>
<feature type="transmembrane region" description="Helical" evidence="1">
    <location>
        <begin position="7"/>
        <end position="36"/>
    </location>
</feature>
<protein>
    <submittedName>
        <fullName evidence="2">Uncharacterized protein</fullName>
    </submittedName>
</protein>
<feature type="transmembrane region" description="Helical" evidence="1">
    <location>
        <begin position="56"/>
        <end position="74"/>
    </location>
</feature>
<evidence type="ECO:0000313" key="2">
    <source>
        <dbReference type="EMBL" id="TWI70639.1"/>
    </source>
</evidence>
<proteinExistence type="predicted"/>
<organism evidence="2 3">
    <name type="scientific">Bradyrhizobium huanghuaihaiense</name>
    <dbReference type="NCBI Taxonomy" id="990078"/>
    <lineage>
        <taxon>Bacteria</taxon>
        <taxon>Pseudomonadati</taxon>
        <taxon>Pseudomonadota</taxon>
        <taxon>Alphaproteobacteria</taxon>
        <taxon>Hyphomicrobiales</taxon>
        <taxon>Nitrobacteraceae</taxon>
        <taxon>Bradyrhizobium</taxon>
    </lineage>
</organism>
<evidence type="ECO:0000256" key="1">
    <source>
        <dbReference type="SAM" id="Phobius"/>
    </source>
</evidence>
<keyword evidence="1" id="KW-1133">Transmembrane helix</keyword>